<dbReference type="InterPro" id="IPR027267">
    <property type="entry name" value="AH/BAR_dom_sf"/>
</dbReference>
<dbReference type="Pfam" id="PF00531">
    <property type="entry name" value="Death"/>
    <property type="match status" value="1"/>
</dbReference>
<dbReference type="SUPFAM" id="SSF103657">
    <property type="entry name" value="BAR/IMD domain-like"/>
    <property type="match status" value="1"/>
</dbReference>
<sequence length="479" mass="57255">ETVNDVCLTIKTYAQKYFSKKGLDHDACAQCYKEIVKTWNQEPGHFTNWKEFMEKVGENNIDKTLKHKNVYKDLIHLCERSKEFETMIPHVRERIVNCVKDHVYKYCHSFSEETGGVEASIVTEYEQQIRNYKRDIEKMINAINSDILRYSDVKSSFERFIAEGANIGKLMESICVQIVEIAHEVKRWISDDSAYPDKLQQDILFNTGYKDTLQEDVFKLQKRKHSLERSLERRSKVRKKTEKEYNIHRKEKKKRKDSIQTLQLKIERLEFQISQKTEHVEGTKTALSTKRTLTPRQEEDMHAKLAKNLREIDRLSEWMSVAKRQRTRLERESMHERLDNLDRKTTVMKHIRVLKMSPETLRKLYRRRREFYQEGQLTDACRYVAQEIDNDWKRLYACLPFQPSRDREKLSHDIELIDIYSARRDRTMEEQALKCLEKWRTFSRTSADVAQLIRGLRKLNKEDLADKVEMRFSTESVYG</sequence>
<dbReference type="InterPro" id="IPR000488">
    <property type="entry name" value="Death_dom"/>
</dbReference>
<organism evidence="2 3">
    <name type="scientific">Mya arenaria</name>
    <name type="common">Soft-shell clam</name>
    <dbReference type="NCBI Taxonomy" id="6604"/>
    <lineage>
        <taxon>Eukaryota</taxon>
        <taxon>Metazoa</taxon>
        <taxon>Spiralia</taxon>
        <taxon>Lophotrochozoa</taxon>
        <taxon>Mollusca</taxon>
        <taxon>Bivalvia</taxon>
        <taxon>Autobranchia</taxon>
        <taxon>Heteroconchia</taxon>
        <taxon>Euheterodonta</taxon>
        <taxon>Imparidentia</taxon>
        <taxon>Neoheterodontei</taxon>
        <taxon>Myida</taxon>
        <taxon>Myoidea</taxon>
        <taxon>Myidae</taxon>
        <taxon>Mya</taxon>
    </lineage>
</organism>
<dbReference type="EMBL" id="CP111028">
    <property type="protein sequence ID" value="WAR30913.1"/>
    <property type="molecule type" value="Genomic_DNA"/>
</dbReference>
<evidence type="ECO:0000259" key="1">
    <source>
        <dbReference type="PROSITE" id="PS50017"/>
    </source>
</evidence>
<evidence type="ECO:0000313" key="2">
    <source>
        <dbReference type="EMBL" id="WAR30913.1"/>
    </source>
</evidence>
<name>A0ABY7G928_MYAAR</name>
<feature type="non-terminal residue" evidence="2">
    <location>
        <position position="479"/>
    </location>
</feature>
<gene>
    <name evidence="2" type="ORF">MAR_033455</name>
</gene>
<dbReference type="Gene3D" id="1.10.533.10">
    <property type="entry name" value="Death Domain, Fas"/>
    <property type="match status" value="1"/>
</dbReference>
<protein>
    <recommendedName>
        <fullName evidence="1">Death domain-containing protein</fullName>
    </recommendedName>
</protein>
<proteinExistence type="predicted"/>
<dbReference type="CDD" id="cd01670">
    <property type="entry name" value="Death"/>
    <property type="match status" value="1"/>
</dbReference>
<evidence type="ECO:0000313" key="3">
    <source>
        <dbReference type="Proteomes" id="UP001164746"/>
    </source>
</evidence>
<reference evidence="2" key="1">
    <citation type="submission" date="2022-11" db="EMBL/GenBank/DDBJ databases">
        <title>Centuries of genome instability and evolution in soft-shell clam transmissible cancer (bioRxiv).</title>
        <authorList>
            <person name="Hart S.F.M."/>
            <person name="Yonemitsu M.A."/>
            <person name="Giersch R.M."/>
            <person name="Beal B.F."/>
            <person name="Arriagada G."/>
            <person name="Davis B.W."/>
            <person name="Ostrander E.A."/>
            <person name="Goff S.P."/>
            <person name="Metzger M.J."/>
        </authorList>
    </citation>
    <scope>NUCLEOTIDE SEQUENCE</scope>
    <source>
        <strain evidence="2">MELC-2E11</strain>
        <tissue evidence="2">Siphon/mantle</tissue>
    </source>
</reference>
<feature type="domain" description="Death" evidence="1">
    <location>
        <begin position="391"/>
        <end position="472"/>
    </location>
</feature>
<dbReference type="InterPro" id="IPR011029">
    <property type="entry name" value="DEATH-like_dom_sf"/>
</dbReference>
<dbReference type="SUPFAM" id="SSF47986">
    <property type="entry name" value="DEATH domain"/>
    <property type="match status" value="1"/>
</dbReference>
<dbReference type="PROSITE" id="PS50017">
    <property type="entry name" value="DEATH_DOMAIN"/>
    <property type="match status" value="1"/>
</dbReference>
<keyword evidence="3" id="KW-1185">Reference proteome</keyword>
<dbReference type="Proteomes" id="UP001164746">
    <property type="component" value="Chromosome 17"/>
</dbReference>
<accession>A0ABY7G928</accession>